<dbReference type="OrthoDB" id="6418713at2759"/>
<feature type="transmembrane region" description="Helical" evidence="5">
    <location>
        <begin position="126"/>
        <end position="143"/>
    </location>
</feature>
<dbReference type="EMBL" id="CAACVS010000002">
    <property type="protein sequence ID" value="VEU33536.1"/>
    <property type="molecule type" value="Genomic_DNA"/>
</dbReference>
<feature type="transmembrane region" description="Helical" evidence="5">
    <location>
        <begin position="218"/>
        <end position="238"/>
    </location>
</feature>
<reference evidence="7 8" key="1">
    <citation type="submission" date="2019-01" db="EMBL/GenBank/DDBJ databases">
        <authorList>
            <person name="Ferrante I. M."/>
        </authorList>
    </citation>
    <scope>NUCLEOTIDE SEQUENCE [LARGE SCALE GENOMIC DNA]</scope>
    <source>
        <strain evidence="7 8">B856</strain>
    </source>
</reference>
<feature type="transmembrane region" description="Helical" evidence="5">
    <location>
        <begin position="26"/>
        <end position="52"/>
    </location>
</feature>
<sequence>MTWKEWASVSVPCGIVTALDIGFSNLALVTITLTFYTMVKASTPIFVLSWAYIFKIERITWPLIGVVIVIAMGEFLTVFGEVDFVFHGFALCLLASVLSGARWTLVQLKLQNLDPPLKSTLVTMKLLTPSMVWSMVFLSIVIEKPWVKLVEAQDNDSNELLKVFLLGMIGGTFAIVMILCELYLILKASAIILMIGGVIKELTTIFVGVSFFGDRLNLMNTAGVCVVFSGVMLYKVVFHLQKKENERSGMEPIQSEDVFDEDEQDFANESDEEFLDEDQETFVDEVPGVSNLNCESELLDEEVKLEMATRYS</sequence>
<feature type="domain" description="Sugar phosphate transporter" evidence="6">
    <location>
        <begin position="11"/>
        <end position="234"/>
    </location>
</feature>
<evidence type="ECO:0000256" key="3">
    <source>
        <dbReference type="ARBA" id="ARBA00022989"/>
    </source>
</evidence>
<evidence type="ECO:0000256" key="1">
    <source>
        <dbReference type="ARBA" id="ARBA00004141"/>
    </source>
</evidence>
<name>A0A448YUS1_9STRA</name>
<evidence type="ECO:0000313" key="8">
    <source>
        <dbReference type="Proteomes" id="UP000291116"/>
    </source>
</evidence>
<evidence type="ECO:0000259" key="6">
    <source>
        <dbReference type="Pfam" id="PF03151"/>
    </source>
</evidence>
<dbReference type="Pfam" id="PF03151">
    <property type="entry name" value="TPT"/>
    <property type="match status" value="1"/>
</dbReference>
<feature type="transmembrane region" description="Helical" evidence="5">
    <location>
        <begin position="59"/>
        <end position="78"/>
    </location>
</feature>
<keyword evidence="8" id="KW-1185">Reference proteome</keyword>
<dbReference type="GO" id="GO:0016020">
    <property type="term" value="C:membrane"/>
    <property type="evidence" value="ECO:0007669"/>
    <property type="project" value="UniProtKB-SubCell"/>
</dbReference>
<feature type="transmembrane region" description="Helical" evidence="5">
    <location>
        <begin position="163"/>
        <end position="184"/>
    </location>
</feature>
<dbReference type="InterPro" id="IPR037185">
    <property type="entry name" value="EmrE-like"/>
</dbReference>
<dbReference type="InterPro" id="IPR004853">
    <property type="entry name" value="Sugar_P_trans_dom"/>
</dbReference>
<gene>
    <name evidence="7" type="ORF">PSNMU_V1.4_AUG-EV-PASAV3_0000800</name>
</gene>
<dbReference type="SUPFAM" id="SSF103481">
    <property type="entry name" value="Multidrug resistance efflux transporter EmrE"/>
    <property type="match status" value="1"/>
</dbReference>
<evidence type="ECO:0000256" key="5">
    <source>
        <dbReference type="SAM" id="Phobius"/>
    </source>
</evidence>
<dbReference type="InterPro" id="IPR050186">
    <property type="entry name" value="TPT_transporter"/>
</dbReference>
<accession>A0A448YUS1</accession>
<dbReference type="Proteomes" id="UP000291116">
    <property type="component" value="Unassembled WGS sequence"/>
</dbReference>
<comment type="subcellular location">
    <subcellularLocation>
        <location evidence="1">Membrane</location>
        <topology evidence="1">Multi-pass membrane protein</topology>
    </subcellularLocation>
</comment>
<evidence type="ECO:0000256" key="4">
    <source>
        <dbReference type="ARBA" id="ARBA00023136"/>
    </source>
</evidence>
<dbReference type="AlphaFoldDB" id="A0A448YUS1"/>
<evidence type="ECO:0000313" key="7">
    <source>
        <dbReference type="EMBL" id="VEU33536.1"/>
    </source>
</evidence>
<dbReference type="PANTHER" id="PTHR11132">
    <property type="entry name" value="SOLUTE CARRIER FAMILY 35"/>
    <property type="match status" value="1"/>
</dbReference>
<feature type="transmembrane region" description="Helical" evidence="5">
    <location>
        <begin position="191"/>
        <end position="212"/>
    </location>
</feature>
<keyword evidence="3 5" id="KW-1133">Transmembrane helix</keyword>
<protein>
    <recommendedName>
        <fullName evidence="6">Sugar phosphate transporter domain-containing protein</fullName>
    </recommendedName>
</protein>
<feature type="transmembrane region" description="Helical" evidence="5">
    <location>
        <begin position="84"/>
        <end position="105"/>
    </location>
</feature>
<keyword evidence="4 5" id="KW-0472">Membrane</keyword>
<proteinExistence type="predicted"/>
<evidence type="ECO:0000256" key="2">
    <source>
        <dbReference type="ARBA" id="ARBA00022692"/>
    </source>
</evidence>
<organism evidence="7 8">
    <name type="scientific">Pseudo-nitzschia multistriata</name>
    <dbReference type="NCBI Taxonomy" id="183589"/>
    <lineage>
        <taxon>Eukaryota</taxon>
        <taxon>Sar</taxon>
        <taxon>Stramenopiles</taxon>
        <taxon>Ochrophyta</taxon>
        <taxon>Bacillariophyta</taxon>
        <taxon>Bacillariophyceae</taxon>
        <taxon>Bacillariophycidae</taxon>
        <taxon>Bacillariales</taxon>
        <taxon>Bacillariaceae</taxon>
        <taxon>Pseudo-nitzschia</taxon>
    </lineage>
</organism>
<keyword evidence="2 5" id="KW-0812">Transmembrane</keyword>